<dbReference type="Proteomes" id="UP000828390">
    <property type="component" value="Unassembled WGS sequence"/>
</dbReference>
<name>A0A9D4LYS5_DREPO</name>
<keyword evidence="2" id="KW-1185">Reference proteome</keyword>
<reference evidence="1" key="1">
    <citation type="journal article" date="2019" name="bioRxiv">
        <title>The Genome of the Zebra Mussel, Dreissena polymorpha: A Resource for Invasive Species Research.</title>
        <authorList>
            <person name="McCartney M.A."/>
            <person name="Auch B."/>
            <person name="Kono T."/>
            <person name="Mallez S."/>
            <person name="Zhang Y."/>
            <person name="Obille A."/>
            <person name="Becker A."/>
            <person name="Abrahante J.E."/>
            <person name="Garbe J."/>
            <person name="Badalamenti J.P."/>
            <person name="Herman A."/>
            <person name="Mangelson H."/>
            <person name="Liachko I."/>
            <person name="Sullivan S."/>
            <person name="Sone E.D."/>
            <person name="Koren S."/>
            <person name="Silverstein K.A.T."/>
            <person name="Beckman K.B."/>
            <person name="Gohl D.M."/>
        </authorList>
    </citation>
    <scope>NUCLEOTIDE SEQUENCE</scope>
    <source>
        <strain evidence="1">Duluth1</strain>
        <tissue evidence="1">Whole animal</tissue>
    </source>
</reference>
<evidence type="ECO:0000313" key="2">
    <source>
        <dbReference type="Proteomes" id="UP000828390"/>
    </source>
</evidence>
<sequence length="67" mass="7555">MSQCYFRGGAKDQMFFNFTDNSIDQKLEASTTFPRTISDWNRLPTRTTDCTTIEAFQASLGALPSSH</sequence>
<proteinExistence type="predicted"/>
<organism evidence="1 2">
    <name type="scientific">Dreissena polymorpha</name>
    <name type="common">Zebra mussel</name>
    <name type="synonym">Mytilus polymorpha</name>
    <dbReference type="NCBI Taxonomy" id="45954"/>
    <lineage>
        <taxon>Eukaryota</taxon>
        <taxon>Metazoa</taxon>
        <taxon>Spiralia</taxon>
        <taxon>Lophotrochozoa</taxon>
        <taxon>Mollusca</taxon>
        <taxon>Bivalvia</taxon>
        <taxon>Autobranchia</taxon>
        <taxon>Heteroconchia</taxon>
        <taxon>Euheterodonta</taxon>
        <taxon>Imparidentia</taxon>
        <taxon>Neoheterodontei</taxon>
        <taxon>Myida</taxon>
        <taxon>Dreissenoidea</taxon>
        <taxon>Dreissenidae</taxon>
        <taxon>Dreissena</taxon>
    </lineage>
</organism>
<evidence type="ECO:0000313" key="1">
    <source>
        <dbReference type="EMBL" id="KAH3866481.1"/>
    </source>
</evidence>
<gene>
    <name evidence="1" type="ORF">DPMN_029545</name>
</gene>
<comment type="caution">
    <text evidence="1">The sequence shown here is derived from an EMBL/GenBank/DDBJ whole genome shotgun (WGS) entry which is preliminary data.</text>
</comment>
<dbReference type="EMBL" id="JAIWYP010000002">
    <property type="protein sequence ID" value="KAH3866481.1"/>
    <property type="molecule type" value="Genomic_DNA"/>
</dbReference>
<dbReference type="AlphaFoldDB" id="A0A9D4LYS5"/>
<accession>A0A9D4LYS5</accession>
<protein>
    <submittedName>
        <fullName evidence="1">Uncharacterized protein</fullName>
    </submittedName>
</protein>
<reference evidence="1" key="2">
    <citation type="submission" date="2020-11" db="EMBL/GenBank/DDBJ databases">
        <authorList>
            <person name="McCartney M.A."/>
            <person name="Auch B."/>
            <person name="Kono T."/>
            <person name="Mallez S."/>
            <person name="Becker A."/>
            <person name="Gohl D.M."/>
            <person name="Silverstein K.A.T."/>
            <person name="Koren S."/>
            <person name="Bechman K.B."/>
            <person name="Herman A."/>
            <person name="Abrahante J.E."/>
            <person name="Garbe J."/>
        </authorList>
    </citation>
    <scope>NUCLEOTIDE SEQUENCE</scope>
    <source>
        <strain evidence="1">Duluth1</strain>
        <tissue evidence="1">Whole animal</tissue>
    </source>
</reference>